<feature type="compositionally biased region" description="Polar residues" evidence="4">
    <location>
        <begin position="147"/>
        <end position="179"/>
    </location>
</feature>
<feature type="region of interest" description="Disordered" evidence="4">
    <location>
        <begin position="701"/>
        <end position="740"/>
    </location>
</feature>
<feature type="compositionally biased region" description="Polar residues" evidence="4">
    <location>
        <begin position="889"/>
        <end position="906"/>
    </location>
</feature>
<name>A0A6G1J7A9_9PLEO</name>
<feature type="domain" description="Mediator complex subunit 15 KIX" evidence="5">
    <location>
        <begin position="40"/>
        <end position="114"/>
    </location>
</feature>
<organism evidence="6 7">
    <name type="scientific">Lentithecium fluviatile CBS 122367</name>
    <dbReference type="NCBI Taxonomy" id="1168545"/>
    <lineage>
        <taxon>Eukaryota</taxon>
        <taxon>Fungi</taxon>
        <taxon>Dikarya</taxon>
        <taxon>Ascomycota</taxon>
        <taxon>Pezizomycotina</taxon>
        <taxon>Dothideomycetes</taxon>
        <taxon>Pleosporomycetidae</taxon>
        <taxon>Pleosporales</taxon>
        <taxon>Massarineae</taxon>
        <taxon>Lentitheciaceae</taxon>
        <taxon>Lentithecium</taxon>
    </lineage>
</organism>
<protein>
    <recommendedName>
        <fullName evidence="5">Mediator complex subunit 15 KIX domain-containing protein</fullName>
    </recommendedName>
</protein>
<sequence length="1512" mass="165602">MNNPNFPNMMAAANAANRGGNIQQSLVRHYRNQQQKAPPGWQQTVSAEERGTLALQCFTSSRLLKPDQSEGDALRMAIQLETHAFTTANSKDQYSTVLRQKLFAMQTLRQQQMQGMAPNQNNPMNAMNAAQMGMMGQANPQGPRPNAPQQMPQGFPNPQLQRPMQASPIPMTQGQSSFGINGANGGAPQGQNVQQPNVQQGQQPRQENIIINRLAQKLMESARDDIRNQYRIEVENWPDERRQQLLQRGVDPIFLKFRQQAEAMLRSGKLNPQQLAALQQGQTQMAQHQGQLNQAQNQQMNMNQRQSQEFDFTALANQQNEAMRVQDQGQQVVPASNNPLAAQMANFAQQNPQAGQVPNAAMAQRQQAAQNALQQNANLQRQAAQAQAQARIQQMQQQQQQQQQQGQRNSGMLTGQLGLNLPPGTQPQQSPAMPMLNRPMIPPGQPGPTTPQQRPQAHVPQMTPQNQDQGQLQQLMREAKQRATSIAGAQNQPLTEQARLGLLPNEMDPMVKQQLLKVPEAQFRTILNNYMTGLRRNNAMQNGAFPGGQATPGQPNMMVNSAQALQIGGMPNAMMNSANIGNMHPGMNLGQQTPGMGGQQFQMGQRPGAPQQPQQRLVQAQQLLQANPGIISMTDNKPFPITVLNTSIRQSLPQDVKTWAQLKQWAGQNPGLLPGVDNQKLLLLQVLHFTDLMRQSQGAMAGLRPPQPNNMAGIAPPAQMTPGAMPNRPPQQPPNMMNLGPIQVTPQEIQAFRQRLPQNQVNTPDDQLRTFIYQQKLQHRRQQQQQQQQQQALNLQAQQRGQAQAQQLQNPMAGQPQAPRPPSAQPQPTQPAPQPKPAAPPQQPAQAPQPAPPTNVSRNLKRPNEDSAEGNKEGPSSNVAPQAPAMIPSKSQQGLNMTPQQQSQMRANLMKAQDASSNKAPPRLPSQEELAAKMRDPALEQRYKAMINEENRKLPHGQVVQVAPEVRAQLQQQISKHLQNIKKVEQALRLFLVQYEGAEPESVVRTVIRARILLLRQMNPADGTLKPELTLSEIDFKKCVGQVLSFVQKVMTRIQAQNNTAAQNAQQPQASQAPNQNARPAQLNAANLKLLDQLPRQPKAPPAPTATQPPFSFGNAASPRGVPTYLEGAKPLQNLAIPDKKRQKLDPSSQTSTPGPKQSPRVGKGSSPELKRQQPPEKPAVQRPTFKCEEKDCEYAVRGFDTPAELKAHVSHAHVKVDDPFAYALQSMADHLDVDAKTGQPKQDPAAAIRGAKPATTASRAALQPTKPGQTPSMPPTAATPVGAQAAATPMTRVPTQPGIKSSPSTSLLRTPQTTNKVATPSTGVPARATPASVANIKPAPKEPEAPAVAEAEEDPQQLLPMNLFDFSYEEIYSTLDANGTFTTLDLKDEDNSWALRSRPSSPLDTPDSSAKDTPSTRQSDISENDNLLINIDIKDMDMPDAWMAALQGEPLPLDAQLSEDLQNLGVTLPPMDNDDMMLFYPNSGMMDLDTLDRTMDTLGGGTLDPSVLGMS</sequence>
<evidence type="ECO:0000313" key="7">
    <source>
        <dbReference type="Proteomes" id="UP000799291"/>
    </source>
</evidence>
<feature type="compositionally biased region" description="Low complexity" evidence="4">
    <location>
        <begin position="359"/>
        <end position="375"/>
    </location>
</feature>
<dbReference type="EMBL" id="MU005577">
    <property type="protein sequence ID" value="KAF2686101.1"/>
    <property type="molecule type" value="Genomic_DNA"/>
</dbReference>
<feature type="region of interest" description="Disordered" evidence="4">
    <location>
        <begin position="397"/>
        <end position="466"/>
    </location>
</feature>
<feature type="region of interest" description="Disordered" evidence="4">
    <location>
        <begin position="134"/>
        <end position="204"/>
    </location>
</feature>
<reference evidence="6" key="1">
    <citation type="journal article" date="2020" name="Stud. Mycol.">
        <title>101 Dothideomycetes genomes: a test case for predicting lifestyles and emergence of pathogens.</title>
        <authorList>
            <person name="Haridas S."/>
            <person name="Albert R."/>
            <person name="Binder M."/>
            <person name="Bloem J."/>
            <person name="Labutti K."/>
            <person name="Salamov A."/>
            <person name="Andreopoulos B."/>
            <person name="Baker S."/>
            <person name="Barry K."/>
            <person name="Bills G."/>
            <person name="Bluhm B."/>
            <person name="Cannon C."/>
            <person name="Castanera R."/>
            <person name="Culley D."/>
            <person name="Daum C."/>
            <person name="Ezra D."/>
            <person name="Gonzalez J."/>
            <person name="Henrissat B."/>
            <person name="Kuo A."/>
            <person name="Liang C."/>
            <person name="Lipzen A."/>
            <person name="Lutzoni F."/>
            <person name="Magnuson J."/>
            <person name="Mondo S."/>
            <person name="Nolan M."/>
            <person name="Ohm R."/>
            <person name="Pangilinan J."/>
            <person name="Park H.-J."/>
            <person name="Ramirez L."/>
            <person name="Alfaro M."/>
            <person name="Sun H."/>
            <person name="Tritt A."/>
            <person name="Yoshinaga Y."/>
            <person name="Zwiers L.-H."/>
            <person name="Turgeon B."/>
            <person name="Goodwin S."/>
            <person name="Spatafora J."/>
            <person name="Crous P."/>
            <person name="Grigoriev I."/>
        </authorList>
    </citation>
    <scope>NUCLEOTIDE SEQUENCE</scope>
    <source>
        <strain evidence="6">CBS 122367</strain>
    </source>
</reference>
<comment type="subcellular location">
    <subcellularLocation>
        <location evidence="1">Nucleus</location>
    </subcellularLocation>
</comment>
<feature type="compositionally biased region" description="Basic and acidic residues" evidence="4">
    <location>
        <begin position="862"/>
        <end position="872"/>
    </location>
</feature>
<evidence type="ECO:0000313" key="6">
    <source>
        <dbReference type="EMBL" id="KAF2686101.1"/>
    </source>
</evidence>
<dbReference type="InterPro" id="IPR036546">
    <property type="entry name" value="MED15_KIX"/>
</dbReference>
<dbReference type="Proteomes" id="UP000799291">
    <property type="component" value="Unassembled WGS sequence"/>
</dbReference>
<feature type="compositionally biased region" description="Low complexity" evidence="4">
    <location>
        <begin position="397"/>
        <end position="408"/>
    </location>
</feature>
<evidence type="ECO:0000259" key="5">
    <source>
        <dbReference type="Pfam" id="PF16987"/>
    </source>
</evidence>
<feature type="compositionally biased region" description="Low complexity" evidence="4">
    <location>
        <begin position="189"/>
        <end position="203"/>
    </location>
</feature>
<feature type="compositionally biased region" description="Pro residues" evidence="4">
    <location>
        <begin position="818"/>
        <end position="853"/>
    </location>
</feature>
<feature type="region of interest" description="Disordered" evidence="4">
    <location>
        <begin position="352"/>
        <end position="375"/>
    </location>
</feature>
<accession>A0A6G1J7A9</accession>
<keyword evidence="2" id="KW-0539">Nucleus</keyword>
<evidence type="ECO:0000256" key="4">
    <source>
        <dbReference type="SAM" id="MobiDB-lite"/>
    </source>
</evidence>
<feature type="region of interest" description="Disordered" evidence="4">
    <location>
        <begin position="782"/>
        <end position="924"/>
    </location>
</feature>
<dbReference type="OrthoDB" id="3918840at2759"/>
<dbReference type="Pfam" id="PF16987">
    <property type="entry name" value="KIX_2"/>
    <property type="match status" value="1"/>
</dbReference>
<dbReference type="GO" id="GO:0005634">
    <property type="term" value="C:nucleus"/>
    <property type="evidence" value="ECO:0007669"/>
    <property type="project" value="UniProtKB-SubCell"/>
</dbReference>
<feature type="compositionally biased region" description="Pro residues" evidence="4">
    <location>
        <begin position="440"/>
        <end position="449"/>
    </location>
</feature>
<feature type="region of interest" description="Disordered" evidence="4">
    <location>
        <begin position="1059"/>
        <end position="1078"/>
    </location>
</feature>
<feature type="coiled-coil region" evidence="3">
    <location>
        <begin position="278"/>
        <end position="305"/>
    </location>
</feature>
<evidence type="ECO:0000256" key="2">
    <source>
        <dbReference type="ARBA" id="ARBA00023242"/>
    </source>
</evidence>
<gene>
    <name evidence="6" type="ORF">K458DRAFT_416439</name>
</gene>
<keyword evidence="7" id="KW-1185">Reference proteome</keyword>
<feature type="compositionally biased region" description="Polar residues" evidence="4">
    <location>
        <begin position="1299"/>
        <end position="1323"/>
    </location>
</feature>
<evidence type="ECO:0000256" key="1">
    <source>
        <dbReference type="ARBA" id="ARBA00004123"/>
    </source>
</evidence>
<feature type="compositionally biased region" description="Polar residues" evidence="4">
    <location>
        <begin position="1399"/>
        <end position="1424"/>
    </location>
</feature>
<keyword evidence="3" id="KW-0175">Coiled coil</keyword>
<proteinExistence type="predicted"/>
<feature type="region of interest" description="Disordered" evidence="4">
    <location>
        <begin position="1394"/>
        <end position="1424"/>
    </location>
</feature>
<feature type="region of interest" description="Disordered" evidence="4">
    <location>
        <begin position="591"/>
        <end position="610"/>
    </location>
</feature>
<feature type="region of interest" description="Disordered" evidence="4">
    <location>
        <begin position="1095"/>
        <end position="1185"/>
    </location>
</feature>
<feature type="compositionally biased region" description="Polar residues" evidence="4">
    <location>
        <begin position="1146"/>
        <end position="1156"/>
    </location>
</feature>
<evidence type="ECO:0000256" key="3">
    <source>
        <dbReference type="SAM" id="Coils"/>
    </source>
</evidence>
<feature type="compositionally biased region" description="Low complexity" evidence="4">
    <location>
        <begin position="783"/>
        <end position="809"/>
    </location>
</feature>
<feature type="region of interest" description="Disordered" evidence="4">
    <location>
        <begin position="1236"/>
        <end position="1357"/>
    </location>
</feature>
<feature type="compositionally biased region" description="Low complexity" evidence="4">
    <location>
        <begin position="1276"/>
        <end position="1290"/>
    </location>
</feature>